<evidence type="ECO:0000256" key="1">
    <source>
        <dbReference type="SAM" id="MobiDB-lite"/>
    </source>
</evidence>
<gene>
    <name evidence="3" type="ORF">DVH02_22325</name>
</gene>
<comment type="caution">
    <text evidence="3">The sequence shown here is derived from an EMBL/GenBank/DDBJ whole genome shotgun (WGS) entry which is preliminary data.</text>
</comment>
<proteinExistence type="predicted"/>
<reference evidence="3 4" key="1">
    <citation type="submission" date="2018-07" db="EMBL/GenBank/DDBJ databases">
        <title>Streptomyces species from bats.</title>
        <authorList>
            <person name="Dunlap C."/>
        </authorList>
    </citation>
    <scope>NUCLEOTIDE SEQUENCE [LARGE SCALE GENOMIC DNA]</scope>
    <source>
        <strain evidence="3 4">AC230</strain>
    </source>
</reference>
<feature type="signal peptide" evidence="2">
    <location>
        <begin position="1"/>
        <end position="16"/>
    </location>
</feature>
<organism evidence="3 4">
    <name type="scientific">Streptomyces corynorhini</name>
    <dbReference type="NCBI Taxonomy" id="2282652"/>
    <lineage>
        <taxon>Bacteria</taxon>
        <taxon>Bacillati</taxon>
        <taxon>Actinomycetota</taxon>
        <taxon>Actinomycetes</taxon>
        <taxon>Kitasatosporales</taxon>
        <taxon>Streptomycetaceae</taxon>
        <taxon>Streptomyces</taxon>
    </lineage>
</organism>
<name>A0A370B780_9ACTN</name>
<keyword evidence="4" id="KW-1185">Reference proteome</keyword>
<accession>A0A370B780</accession>
<evidence type="ECO:0000313" key="3">
    <source>
        <dbReference type="EMBL" id="RDG35994.1"/>
    </source>
</evidence>
<evidence type="ECO:0000313" key="4">
    <source>
        <dbReference type="Proteomes" id="UP000253741"/>
    </source>
</evidence>
<keyword evidence="2" id="KW-0732">Signal</keyword>
<feature type="region of interest" description="Disordered" evidence="1">
    <location>
        <begin position="42"/>
        <end position="149"/>
    </location>
</feature>
<dbReference type="EMBL" id="QQNA01000183">
    <property type="protein sequence ID" value="RDG35994.1"/>
    <property type="molecule type" value="Genomic_DNA"/>
</dbReference>
<feature type="compositionally biased region" description="Low complexity" evidence="1">
    <location>
        <begin position="42"/>
        <end position="53"/>
    </location>
</feature>
<sequence>MVAVVLAALIHVLACAHGPQTATGPRADSLPLVGAVLTASEAGAGAEAGAPSRPESESVRESPPGPEPESVRESVRESPPGPEPESVRESVRGPAPTGCCEADEPGTVDPPVPWTPPGAGDRPGGRADAVAGEALAPEPGRAGPGWPESEWGRAARVRAVLGVWRT</sequence>
<protein>
    <submittedName>
        <fullName evidence="3">Uncharacterized protein</fullName>
    </submittedName>
</protein>
<evidence type="ECO:0000256" key="2">
    <source>
        <dbReference type="SAM" id="SignalP"/>
    </source>
</evidence>
<dbReference type="AlphaFoldDB" id="A0A370B780"/>
<dbReference type="Proteomes" id="UP000253741">
    <property type="component" value="Unassembled WGS sequence"/>
</dbReference>
<feature type="chain" id="PRO_5038502081" evidence="2">
    <location>
        <begin position="17"/>
        <end position="166"/>
    </location>
</feature>